<evidence type="ECO:0000313" key="4">
    <source>
        <dbReference type="EMBL" id="AGF54241.1"/>
    </source>
</evidence>
<name>M1MH45_9CLOT</name>
<dbReference type="eggNOG" id="COG0666">
    <property type="taxonomic scope" value="Bacteria"/>
</dbReference>
<protein>
    <submittedName>
        <fullName evidence="4">Ankyrin repeat-containing domain-containing protein</fullName>
    </submittedName>
</protein>
<keyword evidence="5" id="KW-1185">Reference proteome</keyword>
<dbReference type="AlphaFoldDB" id="M1MH45"/>
<dbReference type="KEGG" id="csr:Cspa_c04230"/>
<dbReference type="Gene3D" id="1.25.40.20">
    <property type="entry name" value="Ankyrin repeat-containing domain"/>
    <property type="match status" value="1"/>
</dbReference>
<sequence length="326" mass="37579">MHKKFRLVMSIFLFLICSAFLINVGGTYIKNRIWDYLSSKVDNSEYLMKNMNIYRDTPAWELALAVEDERTSTIERIAKRSPELLNYQDSKYGETLLLWAVGMEKYNSAETLLKCGADANIATIDEGETPLLLAADYSWIDTKYKKDPKYVKLLLSYGADPNKRYIGKKRDSTEYGTTPLIKSIGCGIEKTKALVEGGADINLKTKSGNTAAAEALRHVGSTSMFREMEYAYYLIVDKKAKVNEFYYSPEYVLIPGDDPNIKFYPVDLLRDWTPELNSEGYKMKMEIVDEFARQGVNYWNTTIPKDVISQIKEIYPHDWEEYLKKY</sequence>
<dbReference type="SMART" id="SM00248">
    <property type="entry name" value="ANK"/>
    <property type="match status" value="3"/>
</dbReference>
<dbReference type="Proteomes" id="UP000011728">
    <property type="component" value="Chromosome"/>
</dbReference>
<dbReference type="HOGENOM" id="CLU_865842_0_0_9"/>
<dbReference type="InterPro" id="IPR036770">
    <property type="entry name" value="Ankyrin_rpt-contain_sf"/>
</dbReference>
<dbReference type="InterPro" id="IPR002110">
    <property type="entry name" value="Ankyrin_rpt"/>
</dbReference>
<organism evidence="4 5">
    <name type="scientific">Clostridium saccharoperbutylacetonicum N1-4(HMT)</name>
    <dbReference type="NCBI Taxonomy" id="931276"/>
    <lineage>
        <taxon>Bacteria</taxon>
        <taxon>Bacillati</taxon>
        <taxon>Bacillota</taxon>
        <taxon>Clostridia</taxon>
        <taxon>Eubacteriales</taxon>
        <taxon>Clostridiaceae</taxon>
        <taxon>Clostridium</taxon>
    </lineage>
</organism>
<dbReference type="SUPFAM" id="SSF48403">
    <property type="entry name" value="Ankyrin repeat"/>
    <property type="match status" value="1"/>
</dbReference>
<dbReference type="PANTHER" id="PTHR24189:SF50">
    <property type="entry name" value="ANKYRIN REPEAT AND SOCS BOX PROTEIN 2"/>
    <property type="match status" value="1"/>
</dbReference>
<proteinExistence type="predicted"/>
<dbReference type="RefSeq" id="WP_015390567.1">
    <property type="nucleotide sequence ID" value="NC_020291.1"/>
</dbReference>
<evidence type="ECO:0000256" key="1">
    <source>
        <dbReference type="ARBA" id="ARBA00022737"/>
    </source>
</evidence>
<dbReference type="PANTHER" id="PTHR24189">
    <property type="entry name" value="MYOTROPHIN"/>
    <property type="match status" value="1"/>
</dbReference>
<evidence type="ECO:0000256" key="3">
    <source>
        <dbReference type="PROSITE-ProRule" id="PRU00023"/>
    </source>
</evidence>
<dbReference type="PROSITE" id="PS50088">
    <property type="entry name" value="ANK_REPEAT"/>
    <property type="match status" value="1"/>
</dbReference>
<keyword evidence="1" id="KW-0677">Repeat</keyword>
<dbReference type="PATRIC" id="fig|931276.5.peg.407"/>
<feature type="repeat" description="ANK" evidence="3">
    <location>
        <begin position="126"/>
        <end position="166"/>
    </location>
</feature>
<dbReference type="InterPro" id="IPR050745">
    <property type="entry name" value="Multifunctional_regulatory"/>
</dbReference>
<dbReference type="OrthoDB" id="1942479at2"/>
<accession>M1MH45</accession>
<dbReference type="Pfam" id="PF12796">
    <property type="entry name" value="Ank_2"/>
    <property type="match status" value="1"/>
</dbReference>
<keyword evidence="2 3" id="KW-0040">ANK repeat</keyword>
<reference evidence="4 5" key="1">
    <citation type="submission" date="2013-02" db="EMBL/GenBank/DDBJ databases">
        <title>Genome sequence of Clostridium saccharoperbutylacetonicum N1-4(HMT).</title>
        <authorList>
            <person name="Poehlein A."/>
            <person name="Daniel R."/>
        </authorList>
    </citation>
    <scope>NUCLEOTIDE SEQUENCE [LARGE SCALE GENOMIC DNA]</scope>
    <source>
        <strain evidence="5">N1-4(HMT)</strain>
    </source>
</reference>
<evidence type="ECO:0000256" key="2">
    <source>
        <dbReference type="ARBA" id="ARBA00023043"/>
    </source>
</evidence>
<dbReference type="EMBL" id="CP004121">
    <property type="protein sequence ID" value="AGF54241.1"/>
    <property type="molecule type" value="Genomic_DNA"/>
</dbReference>
<gene>
    <name evidence="4" type="ORF">Cspa_c04230</name>
</gene>
<evidence type="ECO:0000313" key="5">
    <source>
        <dbReference type="Proteomes" id="UP000011728"/>
    </source>
</evidence>